<dbReference type="Gene3D" id="1.20.1250.20">
    <property type="entry name" value="MFS general substrate transporter like domains"/>
    <property type="match status" value="1"/>
</dbReference>
<dbReference type="RefSeq" id="WP_345037667.1">
    <property type="nucleotide sequence ID" value="NZ_BAABED010000001.1"/>
</dbReference>
<evidence type="ECO:0000313" key="9">
    <source>
        <dbReference type="Proteomes" id="UP001589536"/>
    </source>
</evidence>
<dbReference type="PANTHER" id="PTHR23513:SF6">
    <property type="entry name" value="MAJOR FACILITATOR SUPERFAMILY ASSOCIATED DOMAIN-CONTAINING PROTEIN"/>
    <property type="match status" value="1"/>
</dbReference>
<feature type="transmembrane region" description="Helical" evidence="7">
    <location>
        <begin position="131"/>
        <end position="152"/>
    </location>
</feature>
<feature type="transmembrane region" description="Helical" evidence="7">
    <location>
        <begin position="252"/>
        <end position="273"/>
    </location>
</feature>
<dbReference type="Pfam" id="PF07690">
    <property type="entry name" value="MFS_1"/>
    <property type="match status" value="1"/>
</dbReference>
<feature type="transmembrane region" description="Helical" evidence="7">
    <location>
        <begin position="340"/>
        <end position="363"/>
    </location>
</feature>
<dbReference type="SUPFAM" id="SSF103473">
    <property type="entry name" value="MFS general substrate transporter"/>
    <property type="match status" value="1"/>
</dbReference>
<feature type="transmembrane region" description="Helical" evidence="7">
    <location>
        <begin position="408"/>
        <end position="428"/>
    </location>
</feature>
<comment type="subcellular location">
    <subcellularLocation>
        <location evidence="1">Cell membrane</location>
        <topology evidence="1">Multi-pass membrane protein</topology>
    </subcellularLocation>
</comment>
<evidence type="ECO:0000256" key="2">
    <source>
        <dbReference type="ARBA" id="ARBA00022475"/>
    </source>
</evidence>
<proteinExistence type="predicted"/>
<name>A0ABV5UWW3_9MICC</name>
<keyword evidence="9" id="KW-1185">Reference proteome</keyword>
<feature type="transmembrane region" description="Helical" evidence="7">
    <location>
        <begin position="384"/>
        <end position="402"/>
    </location>
</feature>
<evidence type="ECO:0000256" key="4">
    <source>
        <dbReference type="ARBA" id="ARBA00022989"/>
    </source>
</evidence>
<feature type="transmembrane region" description="Helical" evidence="7">
    <location>
        <begin position="315"/>
        <end position="334"/>
    </location>
</feature>
<evidence type="ECO:0000256" key="5">
    <source>
        <dbReference type="ARBA" id="ARBA00023136"/>
    </source>
</evidence>
<evidence type="ECO:0000256" key="6">
    <source>
        <dbReference type="SAM" id="MobiDB-lite"/>
    </source>
</evidence>
<gene>
    <name evidence="8" type="ORF">ACFFPI_21615</name>
</gene>
<dbReference type="PANTHER" id="PTHR23513">
    <property type="entry name" value="INTEGRAL MEMBRANE EFFLUX PROTEIN-RELATED"/>
    <property type="match status" value="1"/>
</dbReference>
<dbReference type="EMBL" id="JBHMBH010000062">
    <property type="protein sequence ID" value="MFB9716696.1"/>
    <property type="molecule type" value="Genomic_DNA"/>
</dbReference>
<organism evidence="8 9">
    <name type="scientific">Arthrobacter methylotrophus</name>
    <dbReference type="NCBI Taxonomy" id="121291"/>
    <lineage>
        <taxon>Bacteria</taxon>
        <taxon>Bacillati</taxon>
        <taxon>Actinomycetota</taxon>
        <taxon>Actinomycetes</taxon>
        <taxon>Micrococcales</taxon>
        <taxon>Micrococcaceae</taxon>
        <taxon>Arthrobacter</taxon>
    </lineage>
</organism>
<keyword evidence="5 7" id="KW-0472">Membrane</keyword>
<evidence type="ECO:0000256" key="3">
    <source>
        <dbReference type="ARBA" id="ARBA00022692"/>
    </source>
</evidence>
<reference evidence="8 9" key="1">
    <citation type="submission" date="2024-09" db="EMBL/GenBank/DDBJ databases">
        <authorList>
            <person name="Sun Q."/>
            <person name="Mori K."/>
        </authorList>
    </citation>
    <scope>NUCLEOTIDE SEQUENCE [LARGE SCALE GENOMIC DNA]</scope>
    <source>
        <strain evidence="8 9">JCM 13519</strain>
    </source>
</reference>
<dbReference type="CDD" id="cd06173">
    <property type="entry name" value="MFS_MefA_like"/>
    <property type="match status" value="1"/>
</dbReference>
<keyword evidence="4 7" id="KW-1133">Transmembrane helix</keyword>
<protein>
    <submittedName>
        <fullName evidence="8">MFS transporter</fullName>
    </submittedName>
</protein>
<keyword evidence="3 7" id="KW-0812">Transmembrane</keyword>
<dbReference type="InterPro" id="IPR011701">
    <property type="entry name" value="MFS"/>
</dbReference>
<evidence type="ECO:0000256" key="1">
    <source>
        <dbReference type="ARBA" id="ARBA00004651"/>
    </source>
</evidence>
<dbReference type="Proteomes" id="UP001589536">
    <property type="component" value="Unassembled WGS sequence"/>
</dbReference>
<feature type="region of interest" description="Disordered" evidence="6">
    <location>
        <begin position="1"/>
        <end position="29"/>
    </location>
</feature>
<evidence type="ECO:0000313" key="8">
    <source>
        <dbReference type="EMBL" id="MFB9716696.1"/>
    </source>
</evidence>
<feature type="transmembrane region" description="Helical" evidence="7">
    <location>
        <begin position="75"/>
        <end position="95"/>
    </location>
</feature>
<sequence>MNAGTSDNGEQIDTAQQTDTVRRSGTSRQGASLWRDRNFTTFWSGQAISQLGAQLGQLAFPVLAVSLLGASEFEVGALNAAGLAAFLLIGLPAGAWVDRWLKRRTMIVADLVRTAAMAAVPLLWWTGMLQIWHLYAVAAVVGTATVFFDVAYQSYVPVLVHAAKVPQANSKLEATSQIARIGGPAAGGALLAVVSAPVLFVGEAMGYLVSAIFLLRTRDAERPVPAKDRQPLASEIKEGLVFVVGHPLISRIVACTGGVNFFTTIAFTLMPVLVLRELELGPEGMGLIMALGAVGGLIGAVAAPRFAALIGEGTVIPVASMISSLFLLLVPLSAVAPERWMSLLMLIVSEFGFGFGVLVYNIMQLSMRQRVCPPRLQGRMNASIRFVVWGVMPIAALASGILAENLGLVPTIWIGLGGSVVFVAPVLFSPLWGMRRLPDGVLGA</sequence>
<evidence type="ECO:0000256" key="7">
    <source>
        <dbReference type="SAM" id="Phobius"/>
    </source>
</evidence>
<accession>A0ABV5UWW3</accession>
<comment type="caution">
    <text evidence="8">The sequence shown here is derived from an EMBL/GenBank/DDBJ whole genome shotgun (WGS) entry which is preliminary data.</text>
</comment>
<feature type="transmembrane region" description="Helical" evidence="7">
    <location>
        <begin position="285"/>
        <end position="303"/>
    </location>
</feature>
<keyword evidence="2" id="KW-1003">Cell membrane</keyword>
<dbReference type="InterPro" id="IPR036259">
    <property type="entry name" value="MFS_trans_sf"/>
</dbReference>